<dbReference type="GO" id="GO:0055085">
    <property type="term" value="P:transmembrane transport"/>
    <property type="evidence" value="ECO:0007669"/>
    <property type="project" value="InterPro"/>
</dbReference>
<feature type="transmembrane region" description="Helical" evidence="2">
    <location>
        <begin position="275"/>
        <end position="293"/>
    </location>
</feature>
<dbReference type="InterPro" id="IPR052173">
    <property type="entry name" value="Beta-lactam_resp_regulator"/>
</dbReference>
<dbReference type="InterPro" id="IPR037682">
    <property type="entry name" value="TonB_C"/>
</dbReference>
<dbReference type="AlphaFoldDB" id="A0A1G7XZC4"/>
<gene>
    <name evidence="5" type="ORF">SAMN04488027_11042</name>
</gene>
<feature type="coiled-coil region" evidence="1">
    <location>
        <begin position="295"/>
        <end position="328"/>
    </location>
</feature>
<feature type="domain" description="Peptidase M56" evidence="4">
    <location>
        <begin position="157"/>
        <end position="265"/>
    </location>
</feature>
<proteinExistence type="predicted"/>
<dbReference type="Pfam" id="PF05569">
    <property type="entry name" value="Peptidase_M56"/>
    <property type="match status" value="1"/>
</dbReference>
<evidence type="ECO:0000256" key="1">
    <source>
        <dbReference type="SAM" id="Coils"/>
    </source>
</evidence>
<keyword evidence="2" id="KW-0472">Membrane</keyword>
<keyword evidence="6" id="KW-1185">Reference proteome</keyword>
<organism evidence="5 6">
    <name type="scientific">Psychroflexus sediminis</name>
    <dbReference type="NCBI Taxonomy" id="470826"/>
    <lineage>
        <taxon>Bacteria</taxon>
        <taxon>Pseudomonadati</taxon>
        <taxon>Bacteroidota</taxon>
        <taxon>Flavobacteriia</taxon>
        <taxon>Flavobacteriales</taxon>
        <taxon>Flavobacteriaceae</taxon>
        <taxon>Psychroflexus</taxon>
    </lineage>
</organism>
<dbReference type="Gene3D" id="3.30.1150.10">
    <property type="match status" value="2"/>
</dbReference>
<dbReference type="EMBL" id="FNCW01000010">
    <property type="protein sequence ID" value="SDG89555.1"/>
    <property type="molecule type" value="Genomic_DNA"/>
</dbReference>
<dbReference type="RefSeq" id="WP_245686455.1">
    <property type="nucleotide sequence ID" value="NZ_FNCW01000010.1"/>
</dbReference>
<feature type="domain" description="TonB C-terminal" evidence="3">
    <location>
        <begin position="467"/>
        <end position="536"/>
    </location>
</feature>
<dbReference type="PANTHER" id="PTHR34978:SF3">
    <property type="entry name" value="SLR0241 PROTEIN"/>
    <property type="match status" value="1"/>
</dbReference>
<protein>
    <submittedName>
        <fullName evidence="5">Signal transducer regulating beta-lactamase production, contains metallopeptidase domain</fullName>
    </submittedName>
</protein>
<dbReference type="SUPFAM" id="SSF74653">
    <property type="entry name" value="TolA/TonB C-terminal domain"/>
    <property type="match status" value="2"/>
</dbReference>
<evidence type="ECO:0000313" key="5">
    <source>
        <dbReference type="EMBL" id="SDG89555.1"/>
    </source>
</evidence>
<feature type="domain" description="TonB C-terminal" evidence="3">
    <location>
        <begin position="611"/>
        <end position="681"/>
    </location>
</feature>
<dbReference type="CDD" id="cd07341">
    <property type="entry name" value="M56_BlaR1_MecR1_like"/>
    <property type="match status" value="1"/>
</dbReference>
<dbReference type="Pfam" id="PF03544">
    <property type="entry name" value="TonB_C"/>
    <property type="match status" value="2"/>
</dbReference>
<dbReference type="STRING" id="470826.SAMN04488027_11042"/>
<keyword evidence="1" id="KW-0175">Coiled coil</keyword>
<evidence type="ECO:0000313" key="6">
    <source>
        <dbReference type="Proteomes" id="UP000199296"/>
    </source>
</evidence>
<evidence type="ECO:0000256" key="2">
    <source>
        <dbReference type="SAM" id="Phobius"/>
    </source>
</evidence>
<evidence type="ECO:0000259" key="4">
    <source>
        <dbReference type="Pfam" id="PF05569"/>
    </source>
</evidence>
<sequence>MWWYLLDVILFQTCFLGLYLLFKTETFYAQNRAYLLVTAVLSFIVPLLDFSVLAIDFGPEETVNTVDTQFQSYFMTGKEVNLTASGANTEPQTSTWSMDAILKLIYLIGISFFAIKFSIGYWKLKQLTHKARFECYIHKVQCYKLEASENAFTFWKSIFVGDKIPETQRAKVVAHELEHARSNHALDLFFTEFLRMLFWLSPAHHWLKRELVLVHELQADAVAAKDLNKRDYAQSLLNQAFGTRNFEFSHSFFNHSQLKQRLMMLQKKNSRPQNLLKYLLILPLLGLMLTYTACKVSTQEEIQQLTEEAEAEKLRSQYMDELEEAVAKYGMFSDDIPAKFRLSTYREINSREDFYRRNVFMILMAEKMDEKSSDGNKMSMTDTDAFRKLKTQTYEDYLQEKENDWNVEVTETERAYDTTGDVPFAVIESVPVFPGCEGLATNQERKECMSKKISQFVNENFDTGLAKTLGLTGVNRVYVQFKIDKTGKIVDVRARAPHPDLQAEGERVISKLPEMQPGEQKGEKVGVLYSLPITFQTYGDSTEENENQAPMTKITKIKNTEAKLSDVPFAVIESVPVFPGCEGLGSNDERKECMSRKVSQFVNENFDIGLAKKLGLTGVNRVYVQFKIDKTGKIVDVRARAPHPDLQAEGERVIKELPKMKPGEHEGEKVGVLYAIPLTFNVPNE</sequence>
<keyword evidence="2" id="KW-0812">Transmembrane</keyword>
<feature type="transmembrane region" description="Helical" evidence="2">
    <location>
        <begin position="104"/>
        <end position="122"/>
    </location>
</feature>
<dbReference type="PANTHER" id="PTHR34978">
    <property type="entry name" value="POSSIBLE SENSOR-TRANSDUCER PROTEIN BLAR"/>
    <property type="match status" value="1"/>
</dbReference>
<dbReference type="InterPro" id="IPR008756">
    <property type="entry name" value="Peptidase_M56"/>
</dbReference>
<evidence type="ECO:0000259" key="3">
    <source>
        <dbReference type="Pfam" id="PF03544"/>
    </source>
</evidence>
<name>A0A1G7XZC4_9FLAO</name>
<feature type="transmembrane region" description="Helical" evidence="2">
    <location>
        <begin position="6"/>
        <end position="22"/>
    </location>
</feature>
<reference evidence="5 6" key="1">
    <citation type="submission" date="2016-10" db="EMBL/GenBank/DDBJ databases">
        <authorList>
            <person name="de Groot N.N."/>
        </authorList>
    </citation>
    <scope>NUCLEOTIDE SEQUENCE [LARGE SCALE GENOMIC DNA]</scope>
    <source>
        <strain evidence="5 6">DSM 19803</strain>
    </source>
</reference>
<dbReference type="Proteomes" id="UP000199296">
    <property type="component" value="Unassembled WGS sequence"/>
</dbReference>
<keyword evidence="2" id="KW-1133">Transmembrane helix</keyword>
<feature type="transmembrane region" description="Helical" evidence="2">
    <location>
        <begin position="34"/>
        <end position="55"/>
    </location>
</feature>
<accession>A0A1G7XZC4</accession>